<feature type="region of interest" description="Disordered" evidence="1">
    <location>
        <begin position="32"/>
        <end position="122"/>
    </location>
</feature>
<dbReference type="EMBL" id="JACBZS010000001">
    <property type="protein sequence ID" value="NYI70465.1"/>
    <property type="molecule type" value="Genomic_DNA"/>
</dbReference>
<evidence type="ECO:0000313" key="4">
    <source>
        <dbReference type="EMBL" id="NYI70465.1"/>
    </source>
</evidence>
<feature type="region of interest" description="Disordered" evidence="1">
    <location>
        <begin position="211"/>
        <end position="231"/>
    </location>
</feature>
<gene>
    <name evidence="4" type="ORF">GGQ54_001025</name>
</gene>
<dbReference type="RefSeq" id="WP_179444420.1">
    <property type="nucleotide sequence ID" value="NZ_JACBZS010000001.1"/>
</dbReference>
<feature type="chain" id="PRO_5031332122" description="ARB-07466-like C-terminal domain-containing protein" evidence="2">
    <location>
        <begin position="32"/>
        <end position="231"/>
    </location>
</feature>
<dbReference type="AlphaFoldDB" id="A0A7Z0D7R3"/>
<organism evidence="4 5">
    <name type="scientific">Naumannella cuiyingiana</name>
    <dbReference type="NCBI Taxonomy" id="1347891"/>
    <lineage>
        <taxon>Bacteria</taxon>
        <taxon>Bacillati</taxon>
        <taxon>Actinomycetota</taxon>
        <taxon>Actinomycetes</taxon>
        <taxon>Propionibacteriales</taxon>
        <taxon>Propionibacteriaceae</taxon>
        <taxon>Naumannella</taxon>
    </lineage>
</organism>
<dbReference type="InterPro" id="IPR058593">
    <property type="entry name" value="ARB_07466-like_C"/>
</dbReference>
<evidence type="ECO:0000256" key="1">
    <source>
        <dbReference type="SAM" id="MobiDB-lite"/>
    </source>
</evidence>
<accession>A0A7Z0D7R3</accession>
<feature type="compositionally biased region" description="Polar residues" evidence="1">
    <location>
        <begin position="40"/>
        <end position="51"/>
    </location>
</feature>
<dbReference type="Pfam" id="PF26571">
    <property type="entry name" value="VldE"/>
    <property type="match status" value="1"/>
</dbReference>
<evidence type="ECO:0000256" key="2">
    <source>
        <dbReference type="SAM" id="SignalP"/>
    </source>
</evidence>
<evidence type="ECO:0000259" key="3">
    <source>
        <dbReference type="Pfam" id="PF26571"/>
    </source>
</evidence>
<dbReference type="Proteomes" id="UP000527616">
    <property type="component" value="Unassembled WGS sequence"/>
</dbReference>
<evidence type="ECO:0000313" key="5">
    <source>
        <dbReference type="Proteomes" id="UP000527616"/>
    </source>
</evidence>
<name>A0A7Z0D7R3_9ACTN</name>
<protein>
    <recommendedName>
        <fullName evidence="3">ARB-07466-like C-terminal domain-containing protein</fullName>
    </recommendedName>
</protein>
<keyword evidence="5" id="KW-1185">Reference proteome</keyword>
<feature type="domain" description="ARB-07466-like C-terminal" evidence="3">
    <location>
        <begin position="118"/>
        <end position="222"/>
    </location>
</feature>
<sequence>MNKRSIVLRTAVGAAATTGVLLAGAAGIAQAATGEERDCQQQTARQANSFERSADSGDERSAGQGRERGTNKNGDEARGDRSSGDRGRSGEHRSGGSGGASGAARQASTGDPDVSGANGLSGNAQAALDDIREEFPEISTIGGVRNDPGSDHNDGRALDIMIPNYDSAQGRALGDRVAAYLRDNADRYDVSYVIWQQQIWNVQRADEGWRDMEDRGSDTQNHRDHVHLSVN</sequence>
<keyword evidence="2" id="KW-0732">Signal</keyword>
<feature type="signal peptide" evidence="2">
    <location>
        <begin position="1"/>
        <end position="31"/>
    </location>
</feature>
<reference evidence="4 5" key="1">
    <citation type="submission" date="2020-07" db="EMBL/GenBank/DDBJ databases">
        <title>Sequencing the genomes of 1000 actinobacteria strains.</title>
        <authorList>
            <person name="Klenk H.-P."/>
        </authorList>
    </citation>
    <scope>NUCLEOTIDE SEQUENCE [LARGE SCALE GENOMIC DNA]</scope>
    <source>
        <strain evidence="4 5">DSM 103164</strain>
    </source>
</reference>
<proteinExistence type="predicted"/>
<comment type="caution">
    <text evidence="4">The sequence shown here is derived from an EMBL/GenBank/DDBJ whole genome shotgun (WGS) entry which is preliminary data.</text>
</comment>
<feature type="compositionally biased region" description="Basic and acidic residues" evidence="1">
    <location>
        <begin position="52"/>
        <end position="94"/>
    </location>
</feature>